<evidence type="ECO:0000259" key="13">
    <source>
        <dbReference type="Pfam" id="PF00890"/>
    </source>
</evidence>
<sequence>MIIGGGISACTVAMQLYPDRKVTLITKDLTSTNTARAQGGIATVVHQSDSWLQHYQDTITAGYDMNNKQAVELLVKNGRSYIDAWIDKGFAFDRNEQGRLLAGKEGAHRHARILHAGGDQTGKNLMAFLYRQLKDNITIISDQTVIQLLVNGDKCFGVQLLSKQHELSHVFASDIVLATGGCGGLFEITSNHPSILGEGISLAYHAGATISDLEFIQFHPTLLWKDNKSYGLISEAVRGEGAYLTTNNNRRIMEDHPLNDLAPRDVVARYIADARASGEDVFLDISMITDFTSRFPTITKQCQQAGIKLDQGLIPVAPGAHFLMGGVVTDSNGATKVKHLYAVGEVANTGVHGANRLASNSLLEGLVFGYQVANAIKFSKSNEESKERQHFSVNTSTQSAIHLPSLSDLRHNMSQYMGIYRDHQGLLRFKQWLEQFDLVIDLAEVPVFQKAMLHQTITTWLMVTSALKRTESRGAHYRRDFPIVNEHWNQVHIEQTKQQKRQKIGTGRNT</sequence>
<dbReference type="PANTHER" id="PTHR42716">
    <property type="entry name" value="L-ASPARTATE OXIDASE"/>
    <property type="match status" value="1"/>
</dbReference>
<evidence type="ECO:0000256" key="12">
    <source>
        <dbReference type="RuleBase" id="RU362049"/>
    </source>
</evidence>
<comment type="function">
    <text evidence="12">Catalyzes the oxidation of L-aspartate to iminoaspartate.</text>
</comment>
<evidence type="ECO:0000256" key="5">
    <source>
        <dbReference type="ARBA" id="ARBA00021901"/>
    </source>
</evidence>
<dbReference type="FunFam" id="3.90.700.10:FF:000002">
    <property type="entry name" value="L-aspartate oxidase"/>
    <property type="match status" value="1"/>
</dbReference>
<dbReference type="UniPathway" id="UPA00253">
    <property type="reaction ID" value="UER00326"/>
</dbReference>
<dbReference type="PANTHER" id="PTHR42716:SF2">
    <property type="entry name" value="L-ASPARTATE OXIDASE, CHLOROPLASTIC"/>
    <property type="match status" value="1"/>
</dbReference>
<evidence type="ECO:0000256" key="1">
    <source>
        <dbReference type="ARBA" id="ARBA00001974"/>
    </source>
</evidence>
<dbReference type="Gene3D" id="3.90.700.10">
    <property type="entry name" value="Succinate dehydrogenase/fumarate reductase flavoprotein, catalytic domain"/>
    <property type="match status" value="1"/>
</dbReference>
<dbReference type="InterPro" id="IPR036188">
    <property type="entry name" value="FAD/NAD-bd_sf"/>
</dbReference>
<evidence type="ECO:0000313" key="15">
    <source>
        <dbReference type="EMBL" id="RBO92078.1"/>
    </source>
</evidence>
<accession>A0A366DS93</accession>
<evidence type="ECO:0000256" key="2">
    <source>
        <dbReference type="ARBA" id="ARBA00004950"/>
    </source>
</evidence>
<comment type="subcellular location">
    <subcellularLocation>
        <location evidence="12">Cytoplasm</location>
    </subcellularLocation>
</comment>
<dbReference type="GO" id="GO:0008734">
    <property type="term" value="F:L-aspartate oxidase activity"/>
    <property type="evidence" value="ECO:0007669"/>
    <property type="project" value="UniProtKB-UniRule"/>
</dbReference>
<dbReference type="Proteomes" id="UP000252254">
    <property type="component" value="Unassembled WGS sequence"/>
</dbReference>
<dbReference type="SUPFAM" id="SSF51905">
    <property type="entry name" value="FAD/NAD(P)-binding domain"/>
    <property type="match status" value="1"/>
</dbReference>
<comment type="cofactor">
    <cofactor evidence="1 12">
        <name>FAD</name>
        <dbReference type="ChEBI" id="CHEBI:57692"/>
    </cofactor>
</comment>
<evidence type="ECO:0000256" key="4">
    <source>
        <dbReference type="ARBA" id="ARBA00012173"/>
    </source>
</evidence>
<keyword evidence="9 12" id="KW-0560">Oxidoreductase</keyword>
<dbReference type="GO" id="GO:0005737">
    <property type="term" value="C:cytoplasm"/>
    <property type="evidence" value="ECO:0007669"/>
    <property type="project" value="UniProtKB-SubCell"/>
</dbReference>
<dbReference type="GO" id="GO:0034628">
    <property type="term" value="P:'de novo' NAD+ biosynthetic process from L-aspartate"/>
    <property type="evidence" value="ECO:0007669"/>
    <property type="project" value="TreeGrafter"/>
</dbReference>
<dbReference type="SUPFAM" id="SSF46977">
    <property type="entry name" value="Succinate dehydrogenase/fumarate reductase flavoprotein C-terminal domain"/>
    <property type="match status" value="1"/>
</dbReference>
<reference evidence="15 16" key="1">
    <citation type="submission" date="2018-06" db="EMBL/GenBank/DDBJ databases">
        <title>Genomic Encyclopedia of Type Strains, Phase IV (KMG-IV): sequencing the most valuable type-strain genomes for metagenomic binning, comparative biology and taxonomic classification.</title>
        <authorList>
            <person name="Goeker M."/>
        </authorList>
    </citation>
    <scope>NUCLEOTIDE SEQUENCE [LARGE SCALE GENOMIC DNA]</scope>
    <source>
        <strain evidence="15 16">DSM 15140</strain>
    </source>
</reference>
<feature type="domain" description="Fumarate reductase/succinate dehydrogenase flavoprotein-like C-terminal" evidence="14">
    <location>
        <begin position="460"/>
        <end position="498"/>
    </location>
</feature>
<dbReference type="STRING" id="200904.GCA_900168775_02383"/>
<dbReference type="EMBL" id="QNRI01000016">
    <property type="protein sequence ID" value="RBO92078.1"/>
    <property type="molecule type" value="Genomic_DNA"/>
</dbReference>
<evidence type="ECO:0000256" key="7">
    <source>
        <dbReference type="ARBA" id="ARBA00022642"/>
    </source>
</evidence>
<keyword evidence="16" id="KW-1185">Reference proteome</keyword>
<keyword evidence="6 12" id="KW-0285">Flavoprotein</keyword>
<evidence type="ECO:0000256" key="8">
    <source>
        <dbReference type="ARBA" id="ARBA00022827"/>
    </source>
</evidence>
<evidence type="ECO:0000256" key="10">
    <source>
        <dbReference type="ARBA" id="ARBA00048305"/>
    </source>
</evidence>
<keyword evidence="8 12" id="KW-0274">FAD</keyword>
<dbReference type="EC" id="1.4.3.16" evidence="4 11"/>
<dbReference type="GO" id="GO:0033765">
    <property type="term" value="F:steroid dehydrogenase activity, acting on the CH-CH group of donors"/>
    <property type="evidence" value="ECO:0007669"/>
    <property type="project" value="UniProtKB-ARBA"/>
</dbReference>
<dbReference type="Gene3D" id="1.20.58.100">
    <property type="entry name" value="Fumarate reductase/succinate dehydrogenase flavoprotein-like, C-terminal domain"/>
    <property type="match status" value="1"/>
</dbReference>
<dbReference type="SUPFAM" id="SSF56425">
    <property type="entry name" value="Succinate dehydrogenase/fumarate reductase flavoprotein, catalytic domain"/>
    <property type="match status" value="1"/>
</dbReference>
<comment type="similarity">
    <text evidence="3 12">Belongs to the FAD-dependent oxidoreductase 2 family. NadB subfamily.</text>
</comment>
<comment type="pathway">
    <text evidence="2 12">Cofactor biosynthesis; NAD(+) biosynthesis; iminoaspartate from L-aspartate (oxidase route): step 1/1.</text>
</comment>
<name>A0A366DS93_9BACI</name>
<protein>
    <recommendedName>
        <fullName evidence="5 11">L-aspartate oxidase</fullName>
        <ecNumber evidence="4 11">1.4.3.16</ecNumber>
    </recommendedName>
</protein>
<gene>
    <name evidence="15" type="ORF">DES48_1163</name>
</gene>
<dbReference type="NCBIfam" id="NF005978">
    <property type="entry name" value="PRK08071.1"/>
    <property type="match status" value="1"/>
</dbReference>
<dbReference type="AlphaFoldDB" id="A0A366DS93"/>
<dbReference type="Gene3D" id="3.50.50.60">
    <property type="entry name" value="FAD/NAD(P)-binding domain"/>
    <property type="match status" value="1"/>
</dbReference>
<proteinExistence type="inferred from homology"/>
<evidence type="ECO:0000256" key="6">
    <source>
        <dbReference type="ARBA" id="ARBA00022630"/>
    </source>
</evidence>
<dbReference type="InterPro" id="IPR027477">
    <property type="entry name" value="Succ_DH/fumarate_Rdtase_cat_sf"/>
</dbReference>
<evidence type="ECO:0000256" key="11">
    <source>
        <dbReference type="NCBIfam" id="TIGR00551"/>
    </source>
</evidence>
<organism evidence="15 16">
    <name type="scientific">Paraliobacillus ryukyuensis</name>
    <dbReference type="NCBI Taxonomy" id="200904"/>
    <lineage>
        <taxon>Bacteria</taxon>
        <taxon>Bacillati</taxon>
        <taxon>Bacillota</taxon>
        <taxon>Bacilli</taxon>
        <taxon>Bacillales</taxon>
        <taxon>Bacillaceae</taxon>
        <taxon>Paraliobacillus</taxon>
    </lineage>
</organism>
<evidence type="ECO:0000259" key="14">
    <source>
        <dbReference type="Pfam" id="PF02910"/>
    </source>
</evidence>
<evidence type="ECO:0000256" key="3">
    <source>
        <dbReference type="ARBA" id="ARBA00008562"/>
    </source>
</evidence>
<evidence type="ECO:0000256" key="9">
    <source>
        <dbReference type="ARBA" id="ARBA00023002"/>
    </source>
</evidence>
<comment type="caution">
    <text evidence="15">The sequence shown here is derived from an EMBL/GenBank/DDBJ whole genome shotgun (WGS) entry which is preliminary data.</text>
</comment>
<dbReference type="InterPro" id="IPR015939">
    <property type="entry name" value="Fum_Rdtase/Succ_DH_flav-like_C"/>
</dbReference>
<dbReference type="InterPro" id="IPR005288">
    <property type="entry name" value="NadB"/>
</dbReference>
<dbReference type="Pfam" id="PF02910">
    <property type="entry name" value="Succ_DH_flav_C"/>
    <property type="match status" value="1"/>
</dbReference>
<dbReference type="InterPro" id="IPR037099">
    <property type="entry name" value="Fum_R/Succ_DH_flav-like_C_sf"/>
</dbReference>
<dbReference type="Pfam" id="PF00890">
    <property type="entry name" value="FAD_binding_2"/>
    <property type="match status" value="1"/>
</dbReference>
<evidence type="ECO:0000313" key="16">
    <source>
        <dbReference type="Proteomes" id="UP000252254"/>
    </source>
</evidence>
<keyword evidence="7 12" id="KW-0662">Pyridine nucleotide biosynthesis</keyword>
<comment type="catalytic activity">
    <reaction evidence="10">
        <text>L-aspartate + O2 = iminosuccinate + H2O2</text>
        <dbReference type="Rhea" id="RHEA:25876"/>
        <dbReference type="ChEBI" id="CHEBI:15379"/>
        <dbReference type="ChEBI" id="CHEBI:16240"/>
        <dbReference type="ChEBI" id="CHEBI:29991"/>
        <dbReference type="ChEBI" id="CHEBI:77875"/>
        <dbReference type="EC" id="1.4.3.16"/>
    </reaction>
    <physiologicalReaction direction="left-to-right" evidence="10">
        <dbReference type="Rhea" id="RHEA:25877"/>
    </physiologicalReaction>
</comment>
<feature type="domain" description="FAD-dependent oxidoreductase 2 FAD-binding" evidence="13">
    <location>
        <begin position="2"/>
        <end position="362"/>
    </location>
</feature>
<dbReference type="NCBIfam" id="TIGR00551">
    <property type="entry name" value="nadB"/>
    <property type="match status" value="1"/>
</dbReference>
<dbReference type="InterPro" id="IPR003953">
    <property type="entry name" value="FAD-dep_OxRdtase_2_FAD-bd"/>
</dbReference>